<proteinExistence type="predicted"/>
<dbReference type="InterPro" id="IPR001496">
    <property type="entry name" value="SOCS_box"/>
</dbReference>
<sequence length="259" mass="29169">LAGLCVHMLVNAPYKWNPLRTNILGATSLDLAMSNHGAYLPVVWPLAMASTHVYKDASSNPSLASLLLRPPITPLSPSLIVGICEGNVIDTEFATNKITLLFELIHCTPNLLMESWTEPEINRCTQCLAIGDTEEAICLKDQNKAFDFPVRYSCWLWHRYHATCEVPGQLNPLSLLSCCRVVIRRAIMNNLANSDLAMDYAKALKSLTLPPRMLAFLSFQEMWPVVNAKHKFRFRQRQYGALPLRHPLQPVYDVHDLDA</sequence>
<evidence type="ECO:0000313" key="2">
    <source>
        <dbReference type="WBParaSite" id="TTAC_0001034901-mRNA-1"/>
    </source>
</evidence>
<dbReference type="WBParaSite" id="TTAC_0001034901-mRNA-1">
    <property type="protein sequence ID" value="TTAC_0001034901-mRNA-1"/>
    <property type="gene ID" value="TTAC_0001034901"/>
</dbReference>
<dbReference type="SMART" id="SM00969">
    <property type="entry name" value="SOCS_box"/>
    <property type="match status" value="1"/>
</dbReference>
<protein>
    <submittedName>
        <fullName evidence="2">SOCS box domain-containing protein</fullName>
    </submittedName>
</protein>
<dbReference type="AlphaFoldDB" id="A0A0R3X9X2"/>
<name>A0A0R3X9X2_HYDTA</name>
<reference evidence="2" key="1">
    <citation type="submission" date="2017-02" db="UniProtKB">
        <authorList>
            <consortium name="WormBaseParasite"/>
        </authorList>
    </citation>
    <scope>IDENTIFICATION</scope>
</reference>
<accession>A0A0R3X9X2</accession>
<organism evidence="2">
    <name type="scientific">Hydatigena taeniaeformis</name>
    <name type="common">Feline tapeworm</name>
    <name type="synonym">Taenia taeniaeformis</name>
    <dbReference type="NCBI Taxonomy" id="6205"/>
    <lineage>
        <taxon>Eukaryota</taxon>
        <taxon>Metazoa</taxon>
        <taxon>Spiralia</taxon>
        <taxon>Lophotrochozoa</taxon>
        <taxon>Platyhelminthes</taxon>
        <taxon>Cestoda</taxon>
        <taxon>Eucestoda</taxon>
        <taxon>Cyclophyllidea</taxon>
        <taxon>Taeniidae</taxon>
        <taxon>Hydatigera</taxon>
    </lineage>
</organism>
<feature type="domain" description="SOCS box" evidence="1">
    <location>
        <begin position="172"/>
        <end position="220"/>
    </location>
</feature>
<evidence type="ECO:0000259" key="1">
    <source>
        <dbReference type="SMART" id="SM00969"/>
    </source>
</evidence>